<proteinExistence type="predicted"/>
<accession>A0A139ING7</accession>
<evidence type="ECO:0000313" key="1">
    <source>
        <dbReference type="EMBL" id="KXT16259.1"/>
    </source>
</evidence>
<gene>
    <name evidence="1" type="ORF">AC579_459</name>
</gene>
<dbReference type="AlphaFoldDB" id="A0A139ING7"/>
<reference evidence="1 2" key="1">
    <citation type="submission" date="2015-07" db="EMBL/GenBank/DDBJ databases">
        <title>Comparative genomics of the Sigatoka disease complex on banana suggests a link between parallel evolutionary changes in Pseudocercospora fijiensis and Pseudocercospora eumusae and increased virulence on the banana host.</title>
        <authorList>
            <person name="Chang T.-C."/>
            <person name="Salvucci A."/>
            <person name="Crous P.W."/>
            <person name="Stergiopoulos I."/>
        </authorList>
    </citation>
    <scope>NUCLEOTIDE SEQUENCE [LARGE SCALE GENOMIC DNA]</scope>
    <source>
        <strain evidence="1 2">CBS 116634</strain>
    </source>
</reference>
<sequence>MVRNVGAVGSHLISVSSSPFGRSTPAAFAIAIISSIAGLIKSSITISDILILAVSIPSTAATELNEEL</sequence>
<name>A0A139ING7_9PEZI</name>
<comment type="caution">
    <text evidence="1">The sequence shown here is derived from an EMBL/GenBank/DDBJ whole genome shotgun (WGS) entry which is preliminary data.</text>
</comment>
<evidence type="ECO:0000313" key="2">
    <source>
        <dbReference type="Proteomes" id="UP000073492"/>
    </source>
</evidence>
<keyword evidence="2" id="KW-1185">Reference proteome</keyword>
<dbReference type="Proteomes" id="UP000073492">
    <property type="component" value="Unassembled WGS sequence"/>
</dbReference>
<dbReference type="EMBL" id="LFZO01000040">
    <property type="protein sequence ID" value="KXT16259.1"/>
    <property type="molecule type" value="Genomic_DNA"/>
</dbReference>
<dbReference type="OrthoDB" id="5411533at2759"/>
<protein>
    <submittedName>
        <fullName evidence="1">Uncharacterized protein</fullName>
    </submittedName>
</protein>
<organism evidence="1 2">
    <name type="scientific">Pseudocercospora musae</name>
    <dbReference type="NCBI Taxonomy" id="113226"/>
    <lineage>
        <taxon>Eukaryota</taxon>
        <taxon>Fungi</taxon>
        <taxon>Dikarya</taxon>
        <taxon>Ascomycota</taxon>
        <taxon>Pezizomycotina</taxon>
        <taxon>Dothideomycetes</taxon>
        <taxon>Dothideomycetidae</taxon>
        <taxon>Mycosphaerellales</taxon>
        <taxon>Mycosphaerellaceae</taxon>
        <taxon>Pseudocercospora</taxon>
    </lineage>
</organism>